<dbReference type="OrthoDB" id="1492799at2"/>
<dbReference type="Proteomes" id="UP000242258">
    <property type="component" value="Unassembled WGS sequence"/>
</dbReference>
<sequence>MDEDVEQYLERIKLEHEERVFFLQQGLGAEVHWFFSQGFDALTSGLFLPACASFIIGIEASLRVTMHQINIPARVEELDPAKTLSNRLINKAQENGLPVKLLAFPKEHDFDEKLASIKPNQKNIEIVRIRHNLCHGNILEYINTELGEDNVFFTPDCCRGLAICLYFISKNWAKGLGEFRAKRFEV</sequence>
<name>A0A1E7Q686_9GAMM</name>
<accession>A0A1E7Q686</accession>
<proteinExistence type="predicted"/>
<evidence type="ECO:0000313" key="1">
    <source>
        <dbReference type="EMBL" id="OEY69583.1"/>
    </source>
</evidence>
<evidence type="ECO:0000313" key="2">
    <source>
        <dbReference type="Proteomes" id="UP000242258"/>
    </source>
</evidence>
<organism evidence="1 2">
    <name type="scientific">Rheinheimera salexigens</name>
    <dbReference type="NCBI Taxonomy" id="1628148"/>
    <lineage>
        <taxon>Bacteria</taxon>
        <taxon>Pseudomonadati</taxon>
        <taxon>Pseudomonadota</taxon>
        <taxon>Gammaproteobacteria</taxon>
        <taxon>Chromatiales</taxon>
        <taxon>Chromatiaceae</taxon>
        <taxon>Rheinheimera</taxon>
    </lineage>
</organism>
<dbReference type="AlphaFoldDB" id="A0A1E7Q686"/>
<keyword evidence="2" id="KW-1185">Reference proteome</keyword>
<comment type="caution">
    <text evidence="1">The sequence shown here is derived from an EMBL/GenBank/DDBJ whole genome shotgun (WGS) entry which is preliminary data.</text>
</comment>
<dbReference type="EMBL" id="MKEK01000001">
    <property type="protein sequence ID" value="OEY69583.1"/>
    <property type="molecule type" value="Genomic_DNA"/>
</dbReference>
<reference evidence="2" key="1">
    <citation type="submission" date="2016-09" db="EMBL/GenBank/DDBJ databases">
        <authorList>
            <person name="Wan X."/>
            <person name="Hou S."/>
        </authorList>
    </citation>
    <scope>NUCLEOTIDE SEQUENCE [LARGE SCALE GENOMIC DNA]</scope>
    <source>
        <strain evidence="2">KH87</strain>
    </source>
</reference>
<dbReference type="RefSeq" id="WP_070049153.1">
    <property type="nucleotide sequence ID" value="NZ_CBCSDO010000005.1"/>
</dbReference>
<gene>
    <name evidence="1" type="ORF">BI198_08435</name>
</gene>
<dbReference type="STRING" id="1628148.BI198_08435"/>
<protein>
    <submittedName>
        <fullName evidence="1">Uncharacterized protein</fullName>
    </submittedName>
</protein>